<comment type="caution">
    <text evidence="1">The sequence shown here is derived from an EMBL/GenBank/DDBJ whole genome shotgun (WGS) entry which is preliminary data.</text>
</comment>
<dbReference type="OrthoDB" id="5959861at2"/>
<proteinExistence type="predicted"/>
<evidence type="ECO:0000313" key="1">
    <source>
        <dbReference type="EMBL" id="RFF33041.1"/>
    </source>
</evidence>
<dbReference type="Proteomes" id="UP000260351">
    <property type="component" value="Unassembled WGS sequence"/>
</dbReference>
<gene>
    <name evidence="1" type="ORF">DZC52_00320</name>
</gene>
<name>A0A3E1KD54_9GAMM</name>
<sequence>MQLHRLAGIVGSDCTLPPIEATEVRRYSGEVIQNDNPEMVESFTSIVDLEGRLWGMERLFNPIPSPMWAGARVHHVVWTEPTQESGAIEGRAERVWWTLESGLREGSNVSGSWPSDAPGGELDWQLGDDEFELAWVPADDQRALVAPVDAGALAGRWEVPMQSQLTDETAWLEIEASGRACIEMSPWYEPPGACHFEGRIDAPDGEHGLIDFEFARPEESPGAPHRGRGWLTDGPDGLELILVGDGGFGLMAHPEP</sequence>
<dbReference type="AlphaFoldDB" id="A0A3E1KD54"/>
<reference evidence="1 2" key="1">
    <citation type="submission" date="2018-08" db="EMBL/GenBank/DDBJ databases">
        <title>Wenzhouxiangella salilacus sp. nov., a novel bacterium isolated from a saline lake in Xinjiang Province, China.</title>
        <authorList>
            <person name="Han S."/>
        </authorList>
    </citation>
    <scope>NUCLEOTIDE SEQUENCE [LARGE SCALE GENOMIC DNA]</scope>
    <source>
        <strain evidence="1 2">XDB06</strain>
    </source>
</reference>
<protein>
    <submittedName>
        <fullName evidence="1">Uncharacterized protein</fullName>
    </submittedName>
</protein>
<organism evidence="1 2">
    <name type="scientific">Wenzhouxiangella sediminis</name>
    <dbReference type="NCBI Taxonomy" id="1792836"/>
    <lineage>
        <taxon>Bacteria</taxon>
        <taxon>Pseudomonadati</taxon>
        <taxon>Pseudomonadota</taxon>
        <taxon>Gammaproteobacteria</taxon>
        <taxon>Chromatiales</taxon>
        <taxon>Wenzhouxiangellaceae</taxon>
        <taxon>Wenzhouxiangella</taxon>
    </lineage>
</organism>
<evidence type="ECO:0000313" key="2">
    <source>
        <dbReference type="Proteomes" id="UP000260351"/>
    </source>
</evidence>
<accession>A0A3E1KD54</accession>
<dbReference type="EMBL" id="QUZK01000002">
    <property type="protein sequence ID" value="RFF33041.1"/>
    <property type="molecule type" value="Genomic_DNA"/>
</dbReference>
<keyword evidence="2" id="KW-1185">Reference proteome</keyword>